<accession>A0A1M6QL69</accession>
<name>A0A1M6QL69_9FLAO</name>
<evidence type="ECO:0000313" key="4">
    <source>
        <dbReference type="Proteomes" id="UP000198940"/>
    </source>
</evidence>
<dbReference type="RefSeq" id="WP_143070657.1">
    <property type="nucleotide sequence ID" value="NZ_FOKU01000001.1"/>
</dbReference>
<dbReference type="AlphaFoldDB" id="A0A1M6QL69"/>
<dbReference type="Proteomes" id="UP000198940">
    <property type="component" value="Unassembled WGS sequence"/>
</dbReference>
<proteinExistence type="predicted"/>
<dbReference type="STRING" id="1055723.SAMN05216293_0641"/>
<dbReference type="Proteomes" id="UP000184031">
    <property type="component" value="Unassembled WGS sequence"/>
</dbReference>
<comment type="caution">
    <text evidence="2">The sequence shown here is derived from an EMBL/GenBank/DDBJ whole genome shotgun (WGS) entry which is preliminary data.</text>
</comment>
<gene>
    <name evidence="1" type="ORF">SAMN04487891_101633</name>
    <name evidence="2" type="ORF">SAMN05216293_0641</name>
</gene>
<dbReference type="OrthoDB" id="1446480at2"/>
<dbReference type="EMBL" id="FOKU01000001">
    <property type="protein sequence ID" value="SFB71440.1"/>
    <property type="molecule type" value="Genomic_DNA"/>
</dbReference>
<sequence length="145" mass="16299">MKSIHLLLLCVLNVFTCSDSMEKQDAVVSIFYESGTRMSTFAFKIDAKNITITKTGFDAYKTEQGTPDETWALFLELISKIDLNSIENLNPPSSLHASDRAAYGRLVIKTGKRTYTSPMFDDDNPPSTIQTLIEQIYNTTENMGR</sequence>
<evidence type="ECO:0000313" key="1">
    <source>
        <dbReference type="EMBL" id="SFB71440.1"/>
    </source>
</evidence>
<dbReference type="EMBL" id="FRAT01000001">
    <property type="protein sequence ID" value="SHK20915.1"/>
    <property type="molecule type" value="Genomic_DNA"/>
</dbReference>
<evidence type="ECO:0000313" key="2">
    <source>
        <dbReference type="EMBL" id="SHK20915.1"/>
    </source>
</evidence>
<protein>
    <submittedName>
        <fullName evidence="2">Uncharacterized protein</fullName>
    </submittedName>
</protein>
<evidence type="ECO:0000313" key="3">
    <source>
        <dbReference type="Proteomes" id="UP000184031"/>
    </source>
</evidence>
<reference evidence="2 3" key="1">
    <citation type="submission" date="2016-11" db="EMBL/GenBank/DDBJ databases">
        <authorList>
            <person name="Varghese N."/>
            <person name="Submissions S."/>
        </authorList>
    </citation>
    <scope>NUCLEOTIDE SEQUENCE [LARGE SCALE GENOMIC DNA]</scope>
    <source>
        <strain evidence="2 3">CGMCC 1.12174</strain>
        <strain evidence="1 4">DSM 26351</strain>
    </source>
</reference>
<organism evidence="2 3">
    <name type="scientific">Flagellimonas taeanensis</name>
    <dbReference type="NCBI Taxonomy" id="1005926"/>
    <lineage>
        <taxon>Bacteria</taxon>
        <taxon>Pseudomonadati</taxon>
        <taxon>Bacteroidota</taxon>
        <taxon>Flavobacteriia</taxon>
        <taxon>Flavobacteriales</taxon>
        <taxon>Flavobacteriaceae</taxon>
        <taxon>Flagellimonas</taxon>
    </lineage>
</organism>
<keyword evidence="4" id="KW-1185">Reference proteome</keyword>